<name>A0AAV3Q0Q9_LITER</name>
<gene>
    <name evidence="2" type="ORF">LIER_14322</name>
</gene>
<evidence type="ECO:0000256" key="1">
    <source>
        <dbReference type="SAM" id="MobiDB-lite"/>
    </source>
</evidence>
<dbReference type="EMBL" id="BAABME010002989">
    <property type="protein sequence ID" value="GAA0156956.1"/>
    <property type="molecule type" value="Genomic_DNA"/>
</dbReference>
<accession>A0AAV3Q0Q9</accession>
<feature type="region of interest" description="Disordered" evidence="1">
    <location>
        <begin position="178"/>
        <end position="198"/>
    </location>
</feature>
<keyword evidence="3" id="KW-1185">Reference proteome</keyword>
<comment type="caution">
    <text evidence="2">The sequence shown here is derived from an EMBL/GenBank/DDBJ whole genome shotgun (WGS) entry which is preliminary data.</text>
</comment>
<proteinExistence type="predicted"/>
<evidence type="ECO:0000313" key="3">
    <source>
        <dbReference type="Proteomes" id="UP001454036"/>
    </source>
</evidence>
<reference evidence="2 3" key="1">
    <citation type="submission" date="2024-01" db="EMBL/GenBank/DDBJ databases">
        <title>The complete chloroplast genome sequence of Lithospermum erythrorhizon: insights into the phylogenetic relationship among Boraginaceae species and the maternal lineages of purple gromwells.</title>
        <authorList>
            <person name="Okada T."/>
            <person name="Watanabe K."/>
        </authorList>
    </citation>
    <scope>NUCLEOTIDE SEQUENCE [LARGE SCALE GENOMIC DNA]</scope>
</reference>
<dbReference type="Proteomes" id="UP001454036">
    <property type="component" value="Unassembled WGS sequence"/>
</dbReference>
<organism evidence="2 3">
    <name type="scientific">Lithospermum erythrorhizon</name>
    <name type="common">Purple gromwell</name>
    <name type="synonym">Lithospermum officinale var. erythrorhizon</name>
    <dbReference type="NCBI Taxonomy" id="34254"/>
    <lineage>
        <taxon>Eukaryota</taxon>
        <taxon>Viridiplantae</taxon>
        <taxon>Streptophyta</taxon>
        <taxon>Embryophyta</taxon>
        <taxon>Tracheophyta</taxon>
        <taxon>Spermatophyta</taxon>
        <taxon>Magnoliopsida</taxon>
        <taxon>eudicotyledons</taxon>
        <taxon>Gunneridae</taxon>
        <taxon>Pentapetalae</taxon>
        <taxon>asterids</taxon>
        <taxon>lamiids</taxon>
        <taxon>Boraginales</taxon>
        <taxon>Boraginaceae</taxon>
        <taxon>Boraginoideae</taxon>
        <taxon>Lithospermeae</taxon>
        <taxon>Lithospermum</taxon>
    </lineage>
</organism>
<protein>
    <submittedName>
        <fullName evidence="2">Uncharacterized protein</fullName>
    </submittedName>
</protein>
<evidence type="ECO:0000313" key="2">
    <source>
        <dbReference type="EMBL" id="GAA0156956.1"/>
    </source>
</evidence>
<dbReference type="AlphaFoldDB" id="A0AAV3Q0Q9"/>
<sequence length="235" mass="25933">MGKKSRKAKGKTTFIPLPMNDFFKDLETPPVHGLNPMASAVFHELEKALPSTSRVFDDSPLSTPRAGLGKLVEGDVSDGLAKGFDVPCVDYSTPVVDGGCCGGYKAYGHNFFGYELLSPPIVDVGLEPTVALEDDQDVREDVCKELEHEDVVELPRVEERVVREGFSYSEAFFSNLDPVGDSEDDISHEAEDSEEELELDDAVGVSGEELEQDEFIEVWVSFLDIPLEYTHMPLI</sequence>